<keyword evidence="7" id="KW-1185">Reference proteome</keyword>
<keyword evidence="4" id="KW-0472">Membrane</keyword>
<comment type="caution">
    <text evidence="6">The sequence shown here is derived from an EMBL/GenBank/DDBJ whole genome shotgun (WGS) entry which is preliminary data.</text>
</comment>
<sequence>MRSKRGRSHKKESVLSKPGKPKRHRLALNIRKKERVKVIKTVSQSAILLVVGVMLYNAVFNVEKYVEPDRAAWTNQKGFIALSYFGVARNGTPKLVAKSQLDEQLKALYEQGYTTISQQDVLDYYQKGKALPEKALFLSFEDGRNDSSLFAQPLLEKYNYKATFLSYANKMGNSDQKFVQPKEMLKMSDTGFWELGTNGYRLTYINIFDKKGRFVGVRDENELTHKENVEYYNHYLMDFLRDDNMIPVEDKSEMRVRIDEDYKAMKDIYSDTLGYVPSVYMIMHANALHEGMNRLVSDANSENIQDLFKMHFNREGQTYNTSQTSLYDLTRVQPAPYWFTNHLLMKIQKDTGQRMEFVRGDAEYADRWTVVNGAAQFLENRIALTSPSAGAGMLYLKESDGQQDVKLTAKLAGNVVGKQSVYLRYDRQNGSFLRVTLEDNELIVEQKKPGQAAEQIFTRELSTVQWKSEDLAFEKATVYTKEQTLSGGPATDEQIPINIQQTRQLEISLQGDRLQVKIDAESLLSDRAIDSAIKSGGIALESKYSEQNKKDDIYDGVFDDVQVQSLGSGDGQPTLLFSNQQTGLQGVINKLKKQTNAVVDWMIDTF</sequence>
<dbReference type="PANTHER" id="PTHR34216">
    <property type="match status" value="1"/>
</dbReference>
<dbReference type="EMBL" id="JBHUIO010000005">
    <property type="protein sequence ID" value="MFD2169660.1"/>
    <property type="molecule type" value="Genomic_DNA"/>
</dbReference>
<evidence type="ECO:0000256" key="2">
    <source>
        <dbReference type="ARBA" id="ARBA00022729"/>
    </source>
</evidence>
<dbReference type="RefSeq" id="WP_386044983.1">
    <property type="nucleotide sequence ID" value="NZ_JBHUIO010000005.1"/>
</dbReference>
<feature type="transmembrane region" description="Helical" evidence="4">
    <location>
        <begin position="41"/>
        <end position="60"/>
    </location>
</feature>
<accession>A0ABW4ZVA4</accession>
<proteinExistence type="predicted"/>
<evidence type="ECO:0000313" key="6">
    <source>
        <dbReference type="EMBL" id="MFD2169660.1"/>
    </source>
</evidence>
<evidence type="ECO:0000256" key="4">
    <source>
        <dbReference type="SAM" id="Phobius"/>
    </source>
</evidence>
<evidence type="ECO:0000256" key="3">
    <source>
        <dbReference type="SAM" id="MobiDB-lite"/>
    </source>
</evidence>
<evidence type="ECO:0000256" key="1">
    <source>
        <dbReference type="ARBA" id="ARBA00004613"/>
    </source>
</evidence>
<feature type="compositionally biased region" description="Basic residues" evidence="3">
    <location>
        <begin position="1"/>
        <end position="10"/>
    </location>
</feature>
<name>A0ABW4ZVA4_9BACL</name>
<reference evidence="7" key="1">
    <citation type="journal article" date="2019" name="Int. J. Syst. Evol. Microbiol.">
        <title>The Global Catalogue of Microorganisms (GCM) 10K type strain sequencing project: providing services to taxonomists for standard genome sequencing and annotation.</title>
        <authorList>
            <consortium name="The Broad Institute Genomics Platform"/>
            <consortium name="The Broad Institute Genome Sequencing Center for Infectious Disease"/>
            <person name="Wu L."/>
            <person name="Ma J."/>
        </authorList>
    </citation>
    <scope>NUCLEOTIDE SEQUENCE [LARGE SCALE GENOMIC DNA]</scope>
    <source>
        <strain evidence="7">CGMCC 1.13574</strain>
    </source>
</reference>
<dbReference type="InterPro" id="IPR002509">
    <property type="entry name" value="NODB_dom"/>
</dbReference>
<dbReference type="Gene3D" id="3.20.20.370">
    <property type="entry name" value="Glycoside hydrolase/deacetylase"/>
    <property type="match status" value="1"/>
</dbReference>
<comment type="subcellular location">
    <subcellularLocation>
        <location evidence="1">Secreted</location>
    </subcellularLocation>
</comment>
<dbReference type="Proteomes" id="UP001597343">
    <property type="component" value="Unassembled WGS sequence"/>
</dbReference>
<keyword evidence="4" id="KW-1133">Transmembrane helix</keyword>
<gene>
    <name evidence="6" type="ORF">ACFSOY_06595</name>
</gene>
<protein>
    <submittedName>
        <fullName evidence="6">Polysaccharide deacetylase family protein</fullName>
    </submittedName>
</protein>
<organism evidence="6 7">
    <name type="scientific">Tumebacillus lipolyticus</name>
    <dbReference type="NCBI Taxonomy" id="1280370"/>
    <lineage>
        <taxon>Bacteria</taxon>
        <taxon>Bacillati</taxon>
        <taxon>Bacillota</taxon>
        <taxon>Bacilli</taxon>
        <taxon>Bacillales</taxon>
        <taxon>Alicyclobacillaceae</taxon>
        <taxon>Tumebacillus</taxon>
    </lineage>
</organism>
<dbReference type="InterPro" id="IPR011330">
    <property type="entry name" value="Glyco_hydro/deAcase_b/a-brl"/>
</dbReference>
<evidence type="ECO:0000259" key="5">
    <source>
        <dbReference type="Pfam" id="PF01522"/>
    </source>
</evidence>
<dbReference type="Pfam" id="PF01522">
    <property type="entry name" value="Polysacc_deac_1"/>
    <property type="match status" value="1"/>
</dbReference>
<dbReference type="InterPro" id="IPR051398">
    <property type="entry name" value="Polysacch_Deacetylase"/>
</dbReference>
<dbReference type="Gene3D" id="2.60.120.560">
    <property type="entry name" value="Exo-inulinase, domain 1"/>
    <property type="match status" value="1"/>
</dbReference>
<feature type="domain" description="NodB homology" evidence="5">
    <location>
        <begin position="130"/>
        <end position="205"/>
    </location>
</feature>
<keyword evidence="4" id="KW-0812">Transmembrane</keyword>
<keyword evidence="2" id="KW-0732">Signal</keyword>
<feature type="region of interest" description="Disordered" evidence="3">
    <location>
        <begin position="1"/>
        <end position="22"/>
    </location>
</feature>
<dbReference type="PANTHER" id="PTHR34216:SF3">
    <property type="entry name" value="POLY-BETA-1,6-N-ACETYL-D-GLUCOSAMINE N-DEACETYLASE"/>
    <property type="match status" value="1"/>
</dbReference>
<dbReference type="SUPFAM" id="SSF88713">
    <property type="entry name" value="Glycoside hydrolase/deacetylase"/>
    <property type="match status" value="1"/>
</dbReference>
<evidence type="ECO:0000313" key="7">
    <source>
        <dbReference type="Proteomes" id="UP001597343"/>
    </source>
</evidence>